<reference evidence="6 7" key="1">
    <citation type="journal article" date="2012" name="J. Bacteriol.">
        <title>Draft Genome Sequence of the Soil Bacterium Burkholderia terrae Strain BS001, Which Interacts with Fungal Surface Structures.</title>
        <authorList>
            <person name="Nazir R."/>
            <person name="Hansen M.A."/>
            <person name="Sorensen S."/>
            <person name="van Elsas J.D."/>
        </authorList>
    </citation>
    <scope>NUCLEOTIDE SEQUENCE [LARGE SCALE GENOMIC DNA]</scope>
    <source>
        <strain evidence="6 7">BS001</strain>
    </source>
</reference>
<accession>A0ABP2P887</accession>
<keyword evidence="3" id="KW-0238">DNA-binding</keyword>
<evidence type="ECO:0000256" key="1">
    <source>
        <dbReference type="ARBA" id="ARBA00009437"/>
    </source>
</evidence>
<dbReference type="Gene3D" id="3.40.190.290">
    <property type="match status" value="1"/>
</dbReference>
<keyword evidence="7" id="KW-1185">Reference proteome</keyword>
<sequence length="302" mass="33584">MQNLNSLVTFAQVVDAGSFSEAARRSGTAKSSVSKTVTKLEKDLGARLLNRNTRSLSLTEVGAALYEHCGRILEEIEQAERLAAELHSEPRGTIKVSASVAFGTLHISPALPQFLAQNPDVKVDLTIRDRFVDLAEDGFDLALRITREPDINLVARRLAPIRRKVCASPEYFRKHGVPRTPQDLSRHNCLHYTHMSVQGTWRFHGPDQDVTVPVSGNLRINDDEALSQAVLGGLGVALLPTFIIGKDLQAGRLRAVLSEYVPIEQFVYAVYLPTRHIPSKVRAFIDFFVEKFGSTPYWDLPE</sequence>
<dbReference type="Gene3D" id="1.10.10.10">
    <property type="entry name" value="Winged helix-like DNA-binding domain superfamily/Winged helix DNA-binding domain"/>
    <property type="match status" value="1"/>
</dbReference>
<dbReference type="RefSeq" id="WP_009770938.1">
    <property type="nucleotide sequence ID" value="NZ_AKAU01000292.1"/>
</dbReference>
<evidence type="ECO:0000313" key="6">
    <source>
        <dbReference type="EMBL" id="EIM93796.1"/>
    </source>
</evidence>
<dbReference type="EMBL" id="AKAU01000292">
    <property type="protein sequence ID" value="EIM93796.1"/>
    <property type="molecule type" value="Genomic_DNA"/>
</dbReference>
<dbReference type="InterPro" id="IPR036388">
    <property type="entry name" value="WH-like_DNA-bd_sf"/>
</dbReference>
<dbReference type="Pfam" id="PF00126">
    <property type="entry name" value="HTH_1"/>
    <property type="match status" value="1"/>
</dbReference>
<dbReference type="Pfam" id="PF03466">
    <property type="entry name" value="LysR_substrate"/>
    <property type="match status" value="1"/>
</dbReference>
<comment type="similarity">
    <text evidence="1">Belongs to the LysR transcriptional regulatory family.</text>
</comment>
<organism evidence="6 7">
    <name type="scientific">Paraburkholderia hospita</name>
    <dbReference type="NCBI Taxonomy" id="169430"/>
    <lineage>
        <taxon>Bacteria</taxon>
        <taxon>Pseudomonadati</taxon>
        <taxon>Pseudomonadota</taxon>
        <taxon>Betaproteobacteria</taxon>
        <taxon>Burkholderiales</taxon>
        <taxon>Burkholderiaceae</taxon>
        <taxon>Paraburkholderia</taxon>
    </lineage>
</organism>
<dbReference type="SUPFAM" id="SSF46785">
    <property type="entry name" value="Winged helix' DNA-binding domain"/>
    <property type="match status" value="1"/>
</dbReference>
<protein>
    <submittedName>
        <fullName evidence="6">LysR family transcriptional regulator</fullName>
    </submittedName>
</protein>
<name>A0ABP2P887_9BURK</name>
<evidence type="ECO:0000313" key="7">
    <source>
        <dbReference type="Proteomes" id="UP000004980"/>
    </source>
</evidence>
<dbReference type="PROSITE" id="PS50931">
    <property type="entry name" value="HTH_LYSR"/>
    <property type="match status" value="1"/>
</dbReference>
<feature type="domain" description="HTH lysR-type" evidence="5">
    <location>
        <begin position="1"/>
        <end position="59"/>
    </location>
</feature>
<proteinExistence type="inferred from homology"/>
<evidence type="ECO:0000259" key="5">
    <source>
        <dbReference type="PROSITE" id="PS50931"/>
    </source>
</evidence>
<evidence type="ECO:0000256" key="3">
    <source>
        <dbReference type="ARBA" id="ARBA00023125"/>
    </source>
</evidence>
<dbReference type="SUPFAM" id="SSF53850">
    <property type="entry name" value="Periplasmic binding protein-like II"/>
    <property type="match status" value="1"/>
</dbReference>
<dbReference type="PANTHER" id="PTHR30537:SF5">
    <property type="entry name" value="HTH-TYPE TRANSCRIPTIONAL ACTIVATOR TTDR-RELATED"/>
    <property type="match status" value="1"/>
</dbReference>
<evidence type="ECO:0000256" key="4">
    <source>
        <dbReference type="ARBA" id="ARBA00023163"/>
    </source>
</evidence>
<keyword evidence="4" id="KW-0804">Transcription</keyword>
<keyword evidence="2" id="KW-0805">Transcription regulation</keyword>
<dbReference type="InterPro" id="IPR000847">
    <property type="entry name" value="LysR_HTH_N"/>
</dbReference>
<evidence type="ECO:0000256" key="2">
    <source>
        <dbReference type="ARBA" id="ARBA00023015"/>
    </source>
</evidence>
<dbReference type="CDD" id="cd08422">
    <property type="entry name" value="PBP2_CrgA_like"/>
    <property type="match status" value="1"/>
</dbReference>
<dbReference type="PANTHER" id="PTHR30537">
    <property type="entry name" value="HTH-TYPE TRANSCRIPTIONAL REGULATOR"/>
    <property type="match status" value="1"/>
</dbReference>
<dbReference type="InterPro" id="IPR058163">
    <property type="entry name" value="LysR-type_TF_proteobact-type"/>
</dbReference>
<dbReference type="InterPro" id="IPR005119">
    <property type="entry name" value="LysR_subst-bd"/>
</dbReference>
<dbReference type="Proteomes" id="UP000004980">
    <property type="component" value="Unassembled WGS sequence"/>
</dbReference>
<dbReference type="InterPro" id="IPR036390">
    <property type="entry name" value="WH_DNA-bd_sf"/>
</dbReference>
<gene>
    <name evidence="6" type="ORF">WQE_47159</name>
</gene>
<comment type="caution">
    <text evidence="6">The sequence shown here is derived from an EMBL/GenBank/DDBJ whole genome shotgun (WGS) entry which is preliminary data.</text>
</comment>